<accession>A0A152A9E9</accession>
<proteinExistence type="predicted"/>
<dbReference type="FunCoup" id="A0A152A9E9">
    <property type="interactions" value="738"/>
</dbReference>
<reference evidence="1 2" key="1">
    <citation type="submission" date="2015-12" db="EMBL/GenBank/DDBJ databases">
        <title>Dictyostelia acquired genes for synthesis and detection of signals that induce cell-type specialization by lateral gene transfer from prokaryotes.</title>
        <authorList>
            <person name="Gloeckner G."/>
            <person name="Schaap P."/>
        </authorList>
    </citation>
    <scope>NUCLEOTIDE SEQUENCE [LARGE SCALE GENOMIC DNA]</scope>
    <source>
        <strain evidence="1 2">TK</strain>
    </source>
</reference>
<organism evidence="1 2">
    <name type="scientific">Tieghemostelium lacteum</name>
    <name type="common">Slime mold</name>
    <name type="synonym">Dictyostelium lacteum</name>
    <dbReference type="NCBI Taxonomy" id="361077"/>
    <lineage>
        <taxon>Eukaryota</taxon>
        <taxon>Amoebozoa</taxon>
        <taxon>Evosea</taxon>
        <taxon>Eumycetozoa</taxon>
        <taxon>Dictyostelia</taxon>
        <taxon>Dictyosteliales</taxon>
        <taxon>Raperosteliaceae</taxon>
        <taxon>Tieghemostelium</taxon>
    </lineage>
</organism>
<dbReference type="Proteomes" id="UP000076078">
    <property type="component" value="Unassembled WGS sequence"/>
</dbReference>
<dbReference type="AlphaFoldDB" id="A0A152A9E9"/>
<dbReference type="OMA" id="YYFPRIF"/>
<dbReference type="OrthoDB" id="16642at2759"/>
<protein>
    <submittedName>
        <fullName evidence="1">Uncharacterized protein</fullName>
    </submittedName>
</protein>
<evidence type="ECO:0000313" key="1">
    <source>
        <dbReference type="EMBL" id="KYR02848.1"/>
    </source>
</evidence>
<dbReference type="InParanoid" id="A0A152A9E9"/>
<sequence length="112" mass="12839">MGDDGDENVFTVKNLKHCEDNSNSFFASLLKYKDMNHKETKAQFETLSKCVEVANALPEEEKVIHPAVKLIQYYLPRVFTSDLPRERTIIADTLAYLMPKIFDPEPDDEGDD</sequence>
<evidence type="ECO:0000313" key="2">
    <source>
        <dbReference type="Proteomes" id="UP000076078"/>
    </source>
</evidence>
<keyword evidence="2" id="KW-1185">Reference proteome</keyword>
<comment type="caution">
    <text evidence="1">The sequence shown here is derived from an EMBL/GenBank/DDBJ whole genome shotgun (WGS) entry which is preliminary data.</text>
</comment>
<name>A0A152A9E9_TIELA</name>
<gene>
    <name evidence="1" type="ORF">DLAC_00316</name>
</gene>
<dbReference type="EMBL" id="LODT01000001">
    <property type="protein sequence ID" value="KYR02848.1"/>
    <property type="molecule type" value="Genomic_DNA"/>
</dbReference>